<reference evidence="2" key="1">
    <citation type="submission" date="2022-05" db="EMBL/GenBank/DDBJ databases">
        <authorList>
            <person name="Jo J.-H."/>
            <person name="Im W.-T."/>
        </authorList>
    </citation>
    <scope>NUCLEOTIDE SEQUENCE</scope>
    <source>
        <strain evidence="2">SE158</strain>
    </source>
</reference>
<dbReference type="Proteomes" id="UP001165363">
    <property type="component" value="Unassembled WGS sequence"/>
</dbReference>
<proteinExistence type="predicted"/>
<keyword evidence="3" id="KW-1185">Reference proteome</keyword>
<name>A0ABT0RJM6_9SPHN</name>
<gene>
    <name evidence="2" type="ORF">LZ536_02760</name>
</gene>
<sequence length="130" mass="14171">MVRRRLDLPTVLDLIRASWELALARKRLDSVDAKALVVAGDKPAGPEQVDRLVFAVSAMGARVPWRSDCLVQALAAQHWLASMGIGSSIHLGVKPSEAPIDAHAWLKVGDRILLGGDVADYSEFPLHDER</sequence>
<accession>A0ABT0RJM6</accession>
<evidence type="ECO:0000313" key="2">
    <source>
        <dbReference type="EMBL" id="MCL6682823.1"/>
    </source>
</evidence>
<dbReference type="InterPro" id="IPR053521">
    <property type="entry name" value="McjB-like"/>
</dbReference>
<protein>
    <submittedName>
        <fullName evidence="2">Lasso peptide biosynthesis B2 protein</fullName>
    </submittedName>
</protein>
<dbReference type="NCBIfam" id="NF033537">
    <property type="entry name" value="lasso_biosyn_B2"/>
    <property type="match status" value="1"/>
</dbReference>
<organism evidence="2 3">
    <name type="scientific">Sphingomonas alba</name>
    <dbReference type="NCBI Taxonomy" id="2908208"/>
    <lineage>
        <taxon>Bacteria</taxon>
        <taxon>Pseudomonadati</taxon>
        <taxon>Pseudomonadota</taxon>
        <taxon>Alphaproteobacteria</taxon>
        <taxon>Sphingomonadales</taxon>
        <taxon>Sphingomonadaceae</taxon>
        <taxon>Sphingomonas</taxon>
    </lineage>
</organism>
<feature type="domain" description="Microcin J25-processing protein McjB C-terminal" evidence="1">
    <location>
        <begin position="16"/>
        <end position="122"/>
    </location>
</feature>
<dbReference type="InterPro" id="IPR032708">
    <property type="entry name" value="McjB_C"/>
</dbReference>
<dbReference type="Pfam" id="PF13471">
    <property type="entry name" value="Transglut_core3"/>
    <property type="match status" value="1"/>
</dbReference>
<dbReference type="RefSeq" id="WP_249846772.1">
    <property type="nucleotide sequence ID" value="NZ_JAMGBD010000001.1"/>
</dbReference>
<dbReference type="EMBL" id="JAMGBD010000001">
    <property type="protein sequence ID" value="MCL6682823.1"/>
    <property type="molecule type" value="Genomic_DNA"/>
</dbReference>
<comment type="caution">
    <text evidence="2">The sequence shown here is derived from an EMBL/GenBank/DDBJ whole genome shotgun (WGS) entry which is preliminary data.</text>
</comment>
<evidence type="ECO:0000259" key="1">
    <source>
        <dbReference type="Pfam" id="PF13471"/>
    </source>
</evidence>
<evidence type="ECO:0000313" key="3">
    <source>
        <dbReference type="Proteomes" id="UP001165363"/>
    </source>
</evidence>